<evidence type="ECO:0000256" key="3">
    <source>
        <dbReference type="ARBA" id="ARBA00023204"/>
    </source>
</evidence>
<evidence type="ECO:0000256" key="1">
    <source>
        <dbReference type="ARBA" id="ARBA00006638"/>
    </source>
</evidence>
<accession>A0ABY3PHN4</accession>
<gene>
    <name evidence="4" type="ORF">ISF26_15085</name>
</gene>
<sequence>MEREIASLALVEPLIDKVQIKAQALSSDQSRAMAVAYLEARDVAQRLDDVCGPQSWSDTYQLLQAGPSEWVVECRLSVHPPVEGARPVTKCDVGLGEDAKAAYSDAFKRAAVKFGLGRFLYTLPKVWGDYDSAKRRFSEPAAVRAQMLAAFSGRLQGGASPGTVAKESPHLSEKQLHWLSEDLLRRPGVEALFVEHFEKIESLSKAKRALGYLLSETTGDLRPRFERVGTTEEWRKYIDAAKQLPIALPVAATGV</sequence>
<keyword evidence="5" id="KW-1185">Reference proteome</keyword>
<dbReference type="Proteomes" id="UP001054846">
    <property type="component" value="Chromosome"/>
</dbReference>
<comment type="similarity">
    <text evidence="1">Belongs to the RAD52 family.</text>
</comment>
<evidence type="ECO:0008006" key="6">
    <source>
        <dbReference type="Google" id="ProtNLM"/>
    </source>
</evidence>
<organism evidence="4 5">
    <name type="scientific">Gloeobacter morelensis MG652769</name>
    <dbReference type="NCBI Taxonomy" id="2781736"/>
    <lineage>
        <taxon>Bacteria</taxon>
        <taxon>Bacillati</taxon>
        <taxon>Cyanobacteriota</taxon>
        <taxon>Cyanophyceae</taxon>
        <taxon>Gloeobacterales</taxon>
        <taxon>Gloeobacteraceae</taxon>
        <taxon>Gloeobacter</taxon>
        <taxon>Gloeobacter morelensis</taxon>
    </lineage>
</organism>
<keyword evidence="3" id="KW-0234">DNA repair</keyword>
<evidence type="ECO:0000313" key="5">
    <source>
        <dbReference type="Proteomes" id="UP001054846"/>
    </source>
</evidence>
<evidence type="ECO:0000256" key="2">
    <source>
        <dbReference type="ARBA" id="ARBA00022763"/>
    </source>
</evidence>
<proteinExistence type="inferred from homology"/>
<protein>
    <recommendedName>
        <fullName evidence="6">Single-stranded DNA-binding protein DdrA</fullName>
    </recommendedName>
</protein>
<dbReference type="InterPro" id="IPR041247">
    <property type="entry name" value="Rad52_fam"/>
</dbReference>
<reference evidence="4 5" key="1">
    <citation type="journal article" date="2021" name="Genome Biol. Evol.">
        <title>Complete Genome Sequencing of a Novel Gloeobacter Species from a Waterfall Cave in Mexico.</title>
        <authorList>
            <person name="Saw J.H."/>
            <person name="Cardona T."/>
            <person name="Montejano G."/>
        </authorList>
    </citation>
    <scope>NUCLEOTIDE SEQUENCE [LARGE SCALE GENOMIC DNA]</scope>
    <source>
        <strain evidence="4">MG652769</strain>
    </source>
</reference>
<evidence type="ECO:0000313" key="4">
    <source>
        <dbReference type="EMBL" id="UFP93126.1"/>
    </source>
</evidence>
<dbReference type="RefSeq" id="WP_230840129.1">
    <property type="nucleotide sequence ID" value="NZ_CP063845.1"/>
</dbReference>
<keyword evidence="2" id="KW-0227">DNA damage</keyword>
<name>A0ABY3PHN4_9CYAN</name>
<dbReference type="EMBL" id="CP063845">
    <property type="protein sequence ID" value="UFP93126.1"/>
    <property type="molecule type" value="Genomic_DNA"/>
</dbReference>
<dbReference type="Pfam" id="PF04098">
    <property type="entry name" value="Rad52_Rad22"/>
    <property type="match status" value="1"/>
</dbReference>